<evidence type="ECO:0000313" key="1">
    <source>
        <dbReference type="EMBL" id="MFC3101066.1"/>
    </source>
</evidence>
<comment type="caution">
    <text evidence="1">The sequence shown here is derived from an EMBL/GenBank/DDBJ whole genome shotgun (WGS) entry which is preliminary data.</text>
</comment>
<dbReference type="EMBL" id="JBHRSU010000029">
    <property type="protein sequence ID" value="MFC3101066.1"/>
    <property type="molecule type" value="Genomic_DNA"/>
</dbReference>
<name>A0ABV7EGQ8_9SPHN</name>
<evidence type="ECO:0000313" key="2">
    <source>
        <dbReference type="Proteomes" id="UP001595378"/>
    </source>
</evidence>
<dbReference type="Proteomes" id="UP001595378">
    <property type="component" value="Unassembled WGS sequence"/>
</dbReference>
<dbReference type="RefSeq" id="WP_336919858.1">
    <property type="nucleotide sequence ID" value="NZ_JBANRN010000012.1"/>
</dbReference>
<keyword evidence="2" id="KW-1185">Reference proteome</keyword>
<protein>
    <submittedName>
        <fullName evidence="1">Uncharacterized protein</fullName>
    </submittedName>
</protein>
<proteinExistence type="predicted"/>
<reference evidence="2" key="1">
    <citation type="journal article" date="2019" name="Int. J. Syst. Evol. Microbiol.">
        <title>The Global Catalogue of Microorganisms (GCM) 10K type strain sequencing project: providing services to taxonomists for standard genome sequencing and annotation.</title>
        <authorList>
            <consortium name="The Broad Institute Genomics Platform"/>
            <consortium name="The Broad Institute Genome Sequencing Center for Infectious Disease"/>
            <person name="Wu L."/>
            <person name="Ma J."/>
        </authorList>
    </citation>
    <scope>NUCLEOTIDE SEQUENCE [LARGE SCALE GENOMIC DNA]</scope>
    <source>
        <strain evidence="2">KCTC 52606</strain>
    </source>
</reference>
<organism evidence="1 2">
    <name type="scientific">Alteraurantiacibacter lauratis</name>
    <dbReference type="NCBI Taxonomy" id="2054627"/>
    <lineage>
        <taxon>Bacteria</taxon>
        <taxon>Pseudomonadati</taxon>
        <taxon>Pseudomonadota</taxon>
        <taxon>Alphaproteobacteria</taxon>
        <taxon>Sphingomonadales</taxon>
        <taxon>Erythrobacteraceae</taxon>
        <taxon>Alteraurantiacibacter</taxon>
    </lineage>
</organism>
<sequence length="173" mass="19367">MSEDKKTTPHVPQAFIDLIGDHFLEAARYLREIQDEYPDEFIAVAKSLGIKRRKAYHLASVDRSFDNLGVAQDRLRKIGWTKLSLLAPHVDADNVLELLNMAEVLTAYELKMYLRGEMLAPDTRAVVVYLDKAQYAVFESAVLKAGAIKHPHGLTNKEAALTHALTSYLSTEG</sequence>
<accession>A0ABV7EGQ8</accession>
<gene>
    <name evidence="1" type="ORF">ACFODK_09205</name>
</gene>